<evidence type="ECO:0000256" key="1">
    <source>
        <dbReference type="ARBA" id="ARBA00022741"/>
    </source>
</evidence>
<comment type="caution">
    <text evidence="6">The sequence shown here is derived from an EMBL/GenBank/DDBJ whole genome shotgun (WGS) entry which is preliminary data.</text>
</comment>
<dbReference type="Pfam" id="PF00176">
    <property type="entry name" value="SNF2-rel_dom"/>
    <property type="match status" value="1"/>
</dbReference>
<evidence type="ECO:0000256" key="4">
    <source>
        <dbReference type="ARBA" id="ARBA00022840"/>
    </source>
</evidence>
<proteinExistence type="predicted"/>
<name>A0AA41R2D0_9BACT</name>
<reference evidence="6" key="1">
    <citation type="submission" date="2022-04" db="EMBL/GenBank/DDBJ databases">
        <title>Desulfatitalea alkaliphila sp. nov., a novel anaerobic sulfate-reducing bacterium isolated from terrestrial mud volcano, Taman Peninsula, Russia.</title>
        <authorList>
            <person name="Khomyakova M.A."/>
            <person name="Merkel A.Y."/>
            <person name="Slobodkin A.I."/>
        </authorList>
    </citation>
    <scope>NUCLEOTIDE SEQUENCE</scope>
    <source>
        <strain evidence="6">M08but</strain>
    </source>
</reference>
<dbReference type="RefSeq" id="WP_246908779.1">
    <property type="nucleotide sequence ID" value="NZ_JALJRB010000013.1"/>
</dbReference>
<feature type="domain" description="Helicase ATP-binding" evidence="5">
    <location>
        <begin position="139"/>
        <end position="305"/>
    </location>
</feature>
<dbReference type="GO" id="GO:0004520">
    <property type="term" value="F:DNA endonuclease activity"/>
    <property type="evidence" value="ECO:0007669"/>
    <property type="project" value="TreeGrafter"/>
</dbReference>
<keyword evidence="4" id="KW-0067">ATP-binding</keyword>
<evidence type="ECO:0000259" key="5">
    <source>
        <dbReference type="PROSITE" id="PS51192"/>
    </source>
</evidence>
<keyword evidence="2" id="KW-0378">Hydrolase</keyword>
<dbReference type="InterPro" id="IPR014001">
    <property type="entry name" value="Helicase_ATP-bd"/>
</dbReference>
<dbReference type="PANTHER" id="PTHR45766:SF3">
    <property type="entry name" value="DNA ANNEALING HELICASE AND ENDONUCLEASE ZRANB3"/>
    <property type="match status" value="1"/>
</dbReference>
<protein>
    <submittedName>
        <fullName evidence="6">DEAD/DEAH box helicase</fullName>
    </submittedName>
</protein>
<dbReference type="InterPro" id="IPR027417">
    <property type="entry name" value="P-loop_NTPase"/>
</dbReference>
<dbReference type="PANTHER" id="PTHR45766">
    <property type="entry name" value="DNA ANNEALING HELICASE AND ENDONUCLEASE ZRANB3 FAMILY MEMBER"/>
    <property type="match status" value="1"/>
</dbReference>
<dbReference type="SMART" id="SM00487">
    <property type="entry name" value="DEXDc"/>
    <property type="match status" value="1"/>
</dbReference>
<dbReference type="Proteomes" id="UP001165427">
    <property type="component" value="Unassembled WGS sequence"/>
</dbReference>
<organism evidence="6 7">
    <name type="scientific">Desulfatitalea alkaliphila</name>
    <dbReference type="NCBI Taxonomy" id="2929485"/>
    <lineage>
        <taxon>Bacteria</taxon>
        <taxon>Pseudomonadati</taxon>
        <taxon>Thermodesulfobacteriota</taxon>
        <taxon>Desulfobacteria</taxon>
        <taxon>Desulfobacterales</taxon>
        <taxon>Desulfosarcinaceae</taxon>
        <taxon>Desulfatitalea</taxon>
    </lineage>
</organism>
<dbReference type="SUPFAM" id="SSF52540">
    <property type="entry name" value="P-loop containing nucleoside triphosphate hydrolases"/>
    <property type="match status" value="1"/>
</dbReference>
<evidence type="ECO:0000313" key="6">
    <source>
        <dbReference type="EMBL" id="MCJ8501364.1"/>
    </source>
</evidence>
<gene>
    <name evidence="6" type="ORF">MRX98_12335</name>
</gene>
<dbReference type="EMBL" id="JALJRB010000013">
    <property type="protein sequence ID" value="MCJ8501364.1"/>
    <property type="molecule type" value="Genomic_DNA"/>
</dbReference>
<keyword evidence="3 6" id="KW-0347">Helicase</keyword>
<evidence type="ECO:0000313" key="7">
    <source>
        <dbReference type="Proteomes" id="UP001165427"/>
    </source>
</evidence>
<dbReference type="GO" id="GO:0016787">
    <property type="term" value="F:hydrolase activity"/>
    <property type="evidence" value="ECO:0007669"/>
    <property type="project" value="UniProtKB-KW"/>
</dbReference>
<dbReference type="GO" id="GO:0004386">
    <property type="term" value="F:helicase activity"/>
    <property type="evidence" value="ECO:0007669"/>
    <property type="project" value="UniProtKB-KW"/>
</dbReference>
<dbReference type="GO" id="GO:0031297">
    <property type="term" value="P:replication fork processing"/>
    <property type="evidence" value="ECO:0007669"/>
    <property type="project" value="TreeGrafter"/>
</dbReference>
<dbReference type="Gene3D" id="3.40.50.10810">
    <property type="entry name" value="Tandem AAA-ATPase domain"/>
    <property type="match status" value="1"/>
</dbReference>
<dbReference type="GO" id="GO:0006281">
    <property type="term" value="P:DNA repair"/>
    <property type="evidence" value="ECO:0007669"/>
    <property type="project" value="TreeGrafter"/>
</dbReference>
<dbReference type="InterPro" id="IPR000330">
    <property type="entry name" value="SNF2_N"/>
</dbReference>
<keyword evidence="7" id="KW-1185">Reference proteome</keyword>
<evidence type="ECO:0000256" key="2">
    <source>
        <dbReference type="ARBA" id="ARBA00022801"/>
    </source>
</evidence>
<dbReference type="InterPro" id="IPR038718">
    <property type="entry name" value="SNF2-like_sf"/>
</dbReference>
<evidence type="ECO:0000256" key="3">
    <source>
        <dbReference type="ARBA" id="ARBA00022806"/>
    </source>
</evidence>
<sequence length="379" mass="42680">MKKLDMSFTESVSSNPRFGMFATVRNRRGVIAAVAPFDGNQGRLHLVDIDYKDDQRPSSEQLLWELESRRTLLEPTALPAIHSADPMPCQDLDALLRAARWTATIHFVDPDGRHARAPISSPFHGAVQVEDFQLVPLLKALLMPRVNLLIADDVGLGKTIEAGLILSELLIRPRIQRVLILTPASLRLQWRDEMWEKFALNFNLVDRAETHHLRKRLGMDANPWRAYSRIIASYHYLRQEDVLKQFLSACRTPEGSPHLPWNLLIVGECHNLMPSAFGDDSDLCRMLRLLAPQFEHRLFLSATPPTTGTPAVSPGCWRSSTRCGSARPTTLSRRNANRWSRLCCAGSSGTSTPAPSRPSFAPAMPPRRFLWTWIPGRSN</sequence>
<dbReference type="InterPro" id="IPR057342">
    <property type="entry name" value="DEXDc_RapA"/>
</dbReference>
<dbReference type="AlphaFoldDB" id="A0AA41R2D0"/>
<dbReference type="PROSITE" id="PS51192">
    <property type="entry name" value="HELICASE_ATP_BIND_1"/>
    <property type="match status" value="1"/>
</dbReference>
<dbReference type="CDD" id="cd18011">
    <property type="entry name" value="DEXDc_RapA"/>
    <property type="match status" value="1"/>
</dbReference>
<accession>A0AA41R2D0</accession>
<dbReference type="GO" id="GO:0005524">
    <property type="term" value="F:ATP binding"/>
    <property type="evidence" value="ECO:0007669"/>
    <property type="project" value="UniProtKB-KW"/>
</dbReference>
<keyword evidence="1" id="KW-0547">Nucleotide-binding</keyword>